<feature type="domain" description="CBS" evidence="12">
    <location>
        <begin position="484"/>
        <end position="544"/>
    </location>
</feature>
<dbReference type="Pfam" id="PF00571">
    <property type="entry name" value="CBS"/>
    <property type="match status" value="2"/>
</dbReference>
<dbReference type="GO" id="GO:0034707">
    <property type="term" value="C:chloride channel complex"/>
    <property type="evidence" value="ECO:0007669"/>
    <property type="project" value="UniProtKB-KW"/>
</dbReference>
<dbReference type="Proteomes" id="UP000319004">
    <property type="component" value="Chromosome"/>
</dbReference>
<evidence type="ECO:0000259" key="12">
    <source>
        <dbReference type="PROSITE" id="PS51371"/>
    </source>
</evidence>
<feature type="domain" description="CBS" evidence="12">
    <location>
        <begin position="549"/>
        <end position="608"/>
    </location>
</feature>
<dbReference type="GO" id="GO:0005254">
    <property type="term" value="F:chloride channel activity"/>
    <property type="evidence" value="ECO:0007669"/>
    <property type="project" value="UniProtKB-KW"/>
</dbReference>
<keyword evidence="5" id="KW-0406">Ion transport</keyword>
<comment type="subcellular location">
    <subcellularLocation>
        <location evidence="1">Membrane</location>
        <topology evidence="1">Multi-pass membrane protein</topology>
    </subcellularLocation>
</comment>
<dbReference type="PRINTS" id="PR00762">
    <property type="entry name" value="CLCHANNEL"/>
</dbReference>
<dbReference type="InterPro" id="IPR050368">
    <property type="entry name" value="ClC-type_chloride_channel"/>
</dbReference>
<evidence type="ECO:0000256" key="9">
    <source>
        <dbReference type="ARBA" id="ARBA00023303"/>
    </source>
</evidence>
<dbReference type="SUPFAM" id="SSF54631">
    <property type="entry name" value="CBS-domain pair"/>
    <property type="match status" value="1"/>
</dbReference>
<dbReference type="EMBL" id="CP037423">
    <property type="protein sequence ID" value="QDV40256.1"/>
    <property type="molecule type" value="Genomic_DNA"/>
</dbReference>
<proteinExistence type="predicted"/>
<dbReference type="OrthoDB" id="9812438at2"/>
<evidence type="ECO:0000256" key="6">
    <source>
        <dbReference type="ARBA" id="ARBA00023136"/>
    </source>
</evidence>
<feature type="transmembrane region" description="Helical" evidence="11">
    <location>
        <begin position="397"/>
        <end position="421"/>
    </location>
</feature>
<keyword evidence="8" id="KW-0868">Chloride</keyword>
<dbReference type="FunFam" id="1.10.3080.10:FF:000018">
    <property type="entry name" value="Chloride transporter, ClC family"/>
    <property type="match status" value="1"/>
</dbReference>
<accession>A0A518HHD5</accession>
<feature type="transmembrane region" description="Helical" evidence="11">
    <location>
        <begin position="77"/>
        <end position="98"/>
    </location>
</feature>
<feature type="transmembrane region" description="Helical" evidence="11">
    <location>
        <begin position="428"/>
        <end position="448"/>
    </location>
</feature>
<feature type="transmembrane region" description="Helical" evidence="11">
    <location>
        <begin position="253"/>
        <end position="271"/>
    </location>
</feature>
<dbReference type="InterPro" id="IPR014743">
    <property type="entry name" value="Cl-channel_core"/>
</dbReference>
<dbReference type="RefSeq" id="WP_145384104.1">
    <property type="nucleotide sequence ID" value="NZ_CP037423.1"/>
</dbReference>
<evidence type="ECO:0000256" key="10">
    <source>
        <dbReference type="PROSITE-ProRule" id="PRU00703"/>
    </source>
</evidence>
<evidence type="ECO:0000256" key="5">
    <source>
        <dbReference type="ARBA" id="ARBA00023065"/>
    </source>
</evidence>
<dbReference type="PANTHER" id="PTHR43427:SF6">
    <property type="entry name" value="CHLORIDE CHANNEL PROTEIN CLC-E"/>
    <property type="match status" value="1"/>
</dbReference>
<evidence type="ECO:0000256" key="7">
    <source>
        <dbReference type="ARBA" id="ARBA00023173"/>
    </source>
</evidence>
<dbReference type="KEGG" id="snep:Enr13x_00620"/>
<keyword evidence="7" id="KW-0869">Chloride channel</keyword>
<dbReference type="PANTHER" id="PTHR43427">
    <property type="entry name" value="CHLORIDE CHANNEL PROTEIN CLC-E"/>
    <property type="match status" value="1"/>
</dbReference>
<keyword evidence="10" id="KW-0129">CBS domain</keyword>
<keyword evidence="6 11" id="KW-0472">Membrane</keyword>
<evidence type="ECO:0000256" key="11">
    <source>
        <dbReference type="SAM" id="Phobius"/>
    </source>
</evidence>
<keyword evidence="14" id="KW-1185">Reference proteome</keyword>
<keyword evidence="9" id="KW-0407">Ion channel</keyword>
<dbReference type="CDD" id="cd04613">
    <property type="entry name" value="CBS_pair_voltage-gated_CLC_bac"/>
    <property type="match status" value="1"/>
</dbReference>
<protein>
    <submittedName>
        <fullName evidence="13">H(+)/Cl(-) exchange transporter ClcA</fullName>
    </submittedName>
</protein>
<name>A0A518HHD5_9BACT</name>
<keyword evidence="2" id="KW-0813">Transport</keyword>
<evidence type="ECO:0000256" key="1">
    <source>
        <dbReference type="ARBA" id="ARBA00004141"/>
    </source>
</evidence>
<reference evidence="13 14" key="1">
    <citation type="submission" date="2019-03" db="EMBL/GenBank/DDBJ databases">
        <title>Deep-cultivation of Planctomycetes and their phenomic and genomic characterization uncovers novel biology.</title>
        <authorList>
            <person name="Wiegand S."/>
            <person name="Jogler M."/>
            <person name="Boedeker C."/>
            <person name="Pinto D."/>
            <person name="Vollmers J."/>
            <person name="Rivas-Marin E."/>
            <person name="Kohn T."/>
            <person name="Peeters S.H."/>
            <person name="Heuer A."/>
            <person name="Rast P."/>
            <person name="Oberbeckmann S."/>
            <person name="Bunk B."/>
            <person name="Jeske O."/>
            <person name="Meyerdierks A."/>
            <person name="Storesund J.E."/>
            <person name="Kallscheuer N."/>
            <person name="Luecker S."/>
            <person name="Lage O.M."/>
            <person name="Pohl T."/>
            <person name="Merkel B.J."/>
            <person name="Hornburger P."/>
            <person name="Mueller R.-W."/>
            <person name="Bruemmer F."/>
            <person name="Labrenz M."/>
            <person name="Spormann A.M."/>
            <person name="Op den Camp H."/>
            <person name="Overmann J."/>
            <person name="Amann R."/>
            <person name="Jetten M.S.M."/>
            <person name="Mascher T."/>
            <person name="Medema M.H."/>
            <person name="Devos D.P."/>
            <person name="Kaster A.-K."/>
            <person name="Ovreas L."/>
            <person name="Rohde M."/>
            <person name="Galperin M.Y."/>
            <person name="Jogler C."/>
        </authorList>
    </citation>
    <scope>NUCLEOTIDE SEQUENCE [LARGE SCALE GENOMIC DNA]</scope>
    <source>
        <strain evidence="13 14">Enr13</strain>
    </source>
</reference>
<evidence type="ECO:0000256" key="3">
    <source>
        <dbReference type="ARBA" id="ARBA00022692"/>
    </source>
</evidence>
<dbReference type="Gene3D" id="3.10.580.10">
    <property type="entry name" value="CBS-domain"/>
    <property type="match status" value="1"/>
</dbReference>
<dbReference type="Gene3D" id="1.10.3080.10">
    <property type="entry name" value="Clc chloride channel"/>
    <property type="match status" value="1"/>
</dbReference>
<dbReference type="Pfam" id="PF00654">
    <property type="entry name" value="Voltage_CLC"/>
    <property type="match status" value="1"/>
</dbReference>
<dbReference type="InterPro" id="IPR046342">
    <property type="entry name" value="CBS_dom_sf"/>
</dbReference>
<dbReference type="AlphaFoldDB" id="A0A518HHD5"/>
<gene>
    <name evidence="13" type="primary">clcA</name>
    <name evidence="13" type="ORF">Enr13x_00620</name>
</gene>
<feature type="transmembrane region" description="Helical" evidence="11">
    <location>
        <begin position="292"/>
        <end position="310"/>
    </location>
</feature>
<keyword evidence="3 11" id="KW-0812">Transmembrane</keyword>
<feature type="transmembrane region" description="Helical" evidence="11">
    <location>
        <begin position="365"/>
        <end position="385"/>
    </location>
</feature>
<dbReference type="PROSITE" id="PS51371">
    <property type="entry name" value="CBS"/>
    <property type="match status" value="2"/>
</dbReference>
<keyword evidence="4 11" id="KW-1133">Transmembrane helix</keyword>
<organism evidence="13 14">
    <name type="scientific">Stieleria neptunia</name>
    <dbReference type="NCBI Taxonomy" id="2527979"/>
    <lineage>
        <taxon>Bacteria</taxon>
        <taxon>Pseudomonadati</taxon>
        <taxon>Planctomycetota</taxon>
        <taxon>Planctomycetia</taxon>
        <taxon>Pirellulales</taxon>
        <taxon>Pirellulaceae</taxon>
        <taxon>Stieleria</taxon>
    </lineage>
</organism>
<dbReference type="CDD" id="cd00400">
    <property type="entry name" value="Voltage_gated_ClC"/>
    <property type="match status" value="1"/>
</dbReference>
<dbReference type="SUPFAM" id="SSF81340">
    <property type="entry name" value="Clc chloride channel"/>
    <property type="match status" value="1"/>
</dbReference>
<evidence type="ECO:0000256" key="2">
    <source>
        <dbReference type="ARBA" id="ARBA00022448"/>
    </source>
</evidence>
<dbReference type="InterPro" id="IPR001807">
    <property type="entry name" value="ClC"/>
</dbReference>
<sequence>MKRLQKLLKRFELHSLGKWILLASLIGVVAGLGAIAFDVLGQFVVRYSVTEFAGYQPLDAAGEHNRFEHRSDFFSPWMIVAVMAVGGLLSGTLVYAFAPEAEGAGTDAAIDAFHNKRGKIRARIPFIKTLASAITLGTGGSGGREGPIALIGAGFGSWLATRLKLSNRERRVLLAAGMGAGIGAIFRAPLAGAVFAGEILYSDADLEADVIVPAATASVIAYSVYVQSLPVESRFIPLFGADLEHTFVSPLQLPAYVALAVVLFVVGAIYVKTLFASQAAFGRLPIIPHVRPAIGAALAGTLGVGLYLWFGRDPNLLGSLGTGYGVLQIALTAADQLGIACVLLVAMAKICTTALTIGSGGSGGVFGPSMVIGGCTGAAVGLSLQQVWPNLFTEPEAFAVVGMAGFFSGIARAPISTIIMVRALTGDYGLLLPTMLVSTLTFMFSQHFRLYHNQPATRMESMAHRGDFIVDVLEGLIVGDLYQKERKLILIPEGMTLDSIVHRLAYTNQDYFPVVDANQKMVGIFSDDDVRAYLYDDTLWNLAVARDIMVDNFLFLTPEDDLNTALRRFTSHNLDELPVLDPERPGVFLGMLRRKETIAAYNQRLMELKQSSED</sequence>
<feature type="transmembrane region" description="Helical" evidence="11">
    <location>
        <begin position="20"/>
        <end position="45"/>
    </location>
</feature>
<dbReference type="SMART" id="SM00116">
    <property type="entry name" value="CBS"/>
    <property type="match status" value="2"/>
</dbReference>
<dbReference type="InterPro" id="IPR000644">
    <property type="entry name" value="CBS_dom"/>
</dbReference>
<evidence type="ECO:0000313" key="13">
    <source>
        <dbReference type="EMBL" id="QDV40256.1"/>
    </source>
</evidence>
<evidence type="ECO:0000256" key="8">
    <source>
        <dbReference type="ARBA" id="ARBA00023214"/>
    </source>
</evidence>
<feature type="transmembrane region" description="Helical" evidence="11">
    <location>
        <begin position="172"/>
        <end position="196"/>
    </location>
</feature>
<evidence type="ECO:0000313" key="14">
    <source>
        <dbReference type="Proteomes" id="UP000319004"/>
    </source>
</evidence>
<evidence type="ECO:0000256" key="4">
    <source>
        <dbReference type="ARBA" id="ARBA00022989"/>
    </source>
</evidence>